<feature type="transmembrane region" description="Helical" evidence="7">
    <location>
        <begin position="184"/>
        <end position="205"/>
    </location>
</feature>
<evidence type="ECO:0000256" key="2">
    <source>
        <dbReference type="ARBA" id="ARBA00022448"/>
    </source>
</evidence>
<reference evidence="9 10" key="1">
    <citation type="submission" date="2024-09" db="EMBL/GenBank/DDBJ databases">
        <authorList>
            <person name="Sun Q."/>
            <person name="Mori K."/>
        </authorList>
    </citation>
    <scope>NUCLEOTIDE SEQUENCE [LARGE SCALE GENOMIC DNA]</scope>
    <source>
        <strain evidence="9 10">CCM 4839</strain>
    </source>
</reference>
<protein>
    <submittedName>
        <fullName evidence="9">Carbohydrate ABC transporter permease</fullName>
    </submittedName>
</protein>
<accession>A0ABV6JBX9</accession>
<dbReference type="PANTHER" id="PTHR43227">
    <property type="entry name" value="BLL4140 PROTEIN"/>
    <property type="match status" value="1"/>
</dbReference>
<dbReference type="Proteomes" id="UP001589818">
    <property type="component" value="Unassembled WGS sequence"/>
</dbReference>
<dbReference type="InterPro" id="IPR000515">
    <property type="entry name" value="MetI-like"/>
</dbReference>
<dbReference type="InterPro" id="IPR050809">
    <property type="entry name" value="UgpAE/MalFG_permease"/>
</dbReference>
<gene>
    <name evidence="9" type="ORF">ACFFJ8_17975</name>
</gene>
<dbReference type="RefSeq" id="WP_256555111.1">
    <property type="nucleotide sequence ID" value="NZ_JANHOF010000002.1"/>
</dbReference>
<name>A0ABV6JBX9_9BACL</name>
<keyword evidence="5 7" id="KW-1133">Transmembrane helix</keyword>
<keyword evidence="3" id="KW-1003">Cell membrane</keyword>
<evidence type="ECO:0000256" key="5">
    <source>
        <dbReference type="ARBA" id="ARBA00022989"/>
    </source>
</evidence>
<dbReference type="CDD" id="cd06261">
    <property type="entry name" value="TM_PBP2"/>
    <property type="match status" value="1"/>
</dbReference>
<feature type="transmembrane region" description="Helical" evidence="7">
    <location>
        <begin position="85"/>
        <end position="104"/>
    </location>
</feature>
<dbReference type="Gene3D" id="1.10.3720.10">
    <property type="entry name" value="MetI-like"/>
    <property type="match status" value="1"/>
</dbReference>
<feature type="domain" description="ABC transmembrane type-1" evidence="8">
    <location>
        <begin position="74"/>
        <end position="296"/>
    </location>
</feature>
<evidence type="ECO:0000313" key="9">
    <source>
        <dbReference type="EMBL" id="MFC0393257.1"/>
    </source>
</evidence>
<keyword evidence="6 7" id="KW-0472">Membrane</keyword>
<evidence type="ECO:0000256" key="6">
    <source>
        <dbReference type="ARBA" id="ARBA00023136"/>
    </source>
</evidence>
<dbReference type="SUPFAM" id="SSF161098">
    <property type="entry name" value="MetI-like"/>
    <property type="match status" value="1"/>
</dbReference>
<sequence length="300" mass="33795">MAKKRLLSLERKKSVYGVLFISPWIIGFLLLMAVPLYQSIRFSFSELTINASGYSLEYVGWANFNKAFFVDTWFNRSLTEAVTKMLLNVPLIIFFSLFTATLLSQKFRGRMLTRSIIFLPVVMASGVIAGLDGSNYLASMMGEAANDMEGNYTGLSGFDLIPFLLDAGMSRSIVFYFAEAVDRIYQIVTSSGVQILIFLAGIQSISPSLYEASKMEGATGYESFWKITFPMMTPLILTNTVYSIVDSFYKNNVTNYIKDIAFRQLNFGLSSAMSWAYFVLISIILLISTTIISKRVFYYD</sequence>
<evidence type="ECO:0000259" key="8">
    <source>
        <dbReference type="PROSITE" id="PS50928"/>
    </source>
</evidence>
<dbReference type="EMBL" id="JBHLVF010000031">
    <property type="protein sequence ID" value="MFC0393257.1"/>
    <property type="molecule type" value="Genomic_DNA"/>
</dbReference>
<feature type="transmembrane region" description="Helical" evidence="7">
    <location>
        <begin position="15"/>
        <end position="37"/>
    </location>
</feature>
<keyword evidence="10" id="KW-1185">Reference proteome</keyword>
<evidence type="ECO:0000256" key="4">
    <source>
        <dbReference type="ARBA" id="ARBA00022692"/>
    </source>
</evidence>
<proteinExistence type="predicted"/>
<evidence type="ECO:0000313" key="10">
    <source>
        <dbReference type="Proteomes" id="UP001589818"/>
    </source>
</evidence>
<keyword evidence="2" id="KW-0813">Transport</keyword>
<evidence type="ECO:0000256" key="7">
    <source>
        <dbReference type="SAM" id="Phobius"/>
    </source>
</evidence>
<evidence type="ECO:0000256" key="1">
    <source>
        <dbReference type="ARBA" id="ARBA00004651"/>
    </source>
</evidence>
<keyword evidence="4 7" id="KW-0812">Transmembrane</keyword>
<feature type="transmembrane region" description="Helical" evidence="7">
    <location>
        <begin position="116"/>
        <end position="138"/>
    </location>
</feature>
<dbReference type="InterPro" id="IPR035906">
    <property type="entry name" value="MetI-like_sf"/>
</dbReference>
<comment type="caution">
    <text evidence="9">The sequence shown here is derived from an EMBL/GenBank/DDBJ whole genome shotgun (WGS) entry which is preliminary data.</text>
</comment>
<comment type="subcellular location">
    <subcellularLocation>
        <location evidence="1">Cell membrane</location>
        <topology evidence="1">Multi-pass membrane protein</topology>
    </subcellularLocation>
</comment>
<dbReference type="PROSITE" id="PS50928">
    <property type="entry name" value="ABC_TM1"/>
    <property type="match status" value="1"/>
</dbReference>
<feature type="transmembrane region" description="Helical" evidence="7">
    <location>
        <begin position="158"/>
        <end position="177"/>
    </location>
</feature>
<evidence type="ECO:0000256" key="3">
    <source>
        <dbReference type="ARBA" id="ARBA00022475"/>
    </source>
</evidence>
<dbReference type="PANTHER" id="PTHR43227:SF3">
    <property type="entry name" value="BINDING-PROTEIN-DEPENDENT TRANSPORT SYSTEMS INNER MEMBRANE COMPONENT"/>
    <property type="match status" value="1"/>
</dbReference>
<organism evidence="9 10">
    <name type="scientific">Paenibacillus mendelii</name>
    <dbReference type="NCBI Taxonomy" id="206163"/>
    <lineage>
        <taxon>Bacteria</taxon>
        <taxon>Bacillati</taxon>
        <taxon>Bacillota</taxon>
        <taxon>Bacilli</taxon>
        <taxon>Bacillales</taxon>
        <taxon>Paenibacillaceae</taxon>
        <taxon>Paenibacillus</taxon>
    </lineage>
</organism>
<feature type="transmembrane region" description="Helical" evidence="7">
    <location>
        <begin position="275"/>
        <end position="293"/>
    </location>
</feature>